<dbReference type="InterPro" id="IPR013507">
    <property type="entry name" value="DNA_mismatch_S5_2-like"/>
</dbReference>
<dbReference type="GO" id="GO:0005524">
    <property type="term" value="F:ATP binding"/>
    <property type="evidence" value="ECO:0007669"/>
    <property type="project" value="InterPro"/>
</dbReference>
<evidence type="ECO:0000259" key="5">
    <source>
        <dbReference type="SMART" id="SM00853"/>
    </source>
</evidence>
<reference evidence="7 8" key="1">
    <citation type="submission" date="2018-06" db="EMBL/GenBank/DDBJ databases">
        <title>Genome conservation of Clostridium tetani.</title>
        <authorList>
            <person name="Bruggemann H."/>
            <person name="Popoff M.R."/>
        </authorList>
    </citation>
    <scope>NUCLEOTIDE SEQUENCE [LARGE SCALE GENOMIC DNA]</scope>
    <source>
        <strain evidence="7 8">2017.061</strain>
    </source>
</reference>
<dbReference type="HAMAP" id="MF_00149">
    <property type="entry name" value="DNA_mis_repair"/>
    <property type="match status" value="1"/>
</dbReference>
<organism evidence="7 8">
    <name type="scientific">Clostridium tetani</name>
    <dbReference type="NCBI Taxonomy" id="1513"/>
    <lineage>
        <taxon>Bacteria</taxon>
        <taxon>Bacillati</taxon>
        <taxon>Bacillota</taxon>
        <taxon>Clostridia</taxon>
        <taxon>Eubacteriales</taxon>
        <taxon>Clostridiaceae</taxon>
        <taxon>Clostridium</taxon>
    </lineage>
</organism>
<dbReference type="SUPFAM" id="SSF118116">
    <property type="entry name" value="DNA mismatch repair protein MutL"/>
    <property type="match status" value="1"/>
</dbReference>
<dbReference type="Proteomes" id="UP000290921">
    <property type="component" value="Unassembled WGS sequence"/>
</dbReference>
<dbReference type="FunFam" id="3.30.565.10:FF:000003">
    <property type="entry name" value="DNA mismatch repair endonuclease MutL"/>
    <property type="match status" value="1"/>
</dbReference>
<dbReference type="Gene3D" id="3.30.1540.20">
    <property type="entry name" value="MutL, C-terminal domain, dimerisation subdomain"/>
    <property type="match status" value="1"/>
</dbReference>
<dbReference type="AlphaFoldDB" id="A0A4Q0VCN4"/>
<dbReference type="GO" id="GO:0030983">
    <property type="term" value="F:mismatched DNA binding"/>
    <property type="evidence" value="ECO:0007669"/>
    <property type="project" value="InterPro"/>
</dbReference>
<evidence type="ECO:0000256" key="3">
    <source>
        <dbReference type="ARBA" id="ARBA00023204"/>
    </source>
</evidence>
<dbReference type="Gene3D" id="3.30.230.10">
    <property type="match status" value="1"/>
</dbReference>
<dbReference type="CDD" id="cd00782">
    <property type="entry name" value="MutL_Trans"/>
    <property type="match status" value="1"/>
</dbReference>
<dbReference type="Gene3D" id="3.30.565.10">
    <property type="entry name" value="Histidine kinase-like ATPase, C-terminal domain"/>
    <property type="match status" value="1"/>
</dbReference>
<dbReference type="Pfam" id="PF13589">
    <property type="entry name" value="HATPase_c_3"/>
    <property type="match status" value="1"/>
</dbReference>
<comment type="caution">
    <text evidence="7">The sequence shown here is derived from an EMBL/GenBank/DDBJ whole genome shotgun (WGS) entry which is preliminary data.</text>
</comment>
<dbReference type="GO" id="GO:0140664">
    <property type="term" value="F:ATP-dependent DNA damage sensor activity"/>
    <property type="evidence" value="ECO:0007669"/>
    <property type="project" value="InterPro"/>
</dbReference>
<dbReference type="RefSeq" id="WP_129029385.1">
    <property type="nucleotide sequence ID" value="NZ_AP026814.1"/>
</dbReference>
<name>A0A4Q0VCN4_CLOTA</name>
<proteinExistence type="inferred from homology"/>
<keyword evidence="7" id="KW-0255">Endonuclease</keyword>
<dbReference type="InterPro" id="IPR014762">
    <property type="entry name" value="DNA_mismatch_repair_CS"/>
</dbReference>
<feature type="domain" description="DNA mismatch repair protein S5" evidence="6">
    <location>
        <begin position="209"/>
        <end position="327"/>
    </location>
</feature>
<evidence type="ECO:0000256" key="4">
    <source>
        <dbReference type="HAMAP-Rule" id="MF_00149"/>
    </source>
</evidence>
<dbReference type="InterPro" id="IPR014790">
    <property type="entry name" value="MutL_C"/>
</dbReference>
<keyword evidence="7" id="KW-0378">Hydrolase</keyword>
<dbReference type="PROSITE" id="PS00058">
    <property type="entry name" value="DNA_MISMATCH_REPAIR_1"/>
    <property type="match status" value="1"/>
</dbReference>
<dbReference type="PANTHER" id="PTHR10073">
    <property type="entry name" value="DNA MISMATCH REPAIR PROTEIN MLH, PMS, MUTL"/>
    <property type="match status" value="1"/>
</dbReference>
<protein>
    <recommendedName>
        <fullName evidence="4">DNA mismatch repair protein MutL</fullName>
    </recommendedName>
</protein>
<dbReference type="GO" id="GO:0004519">
    <property type="term" value="F:endonuclease activity"/>
    <property type="evidence" value="ECO:0007669"/>
    <property type="project" value="UniProtKB-KW"/>
</dbReference>
<dbReference type="GO" id="GO:0032300">
    <property type="term" value="C:mismatch repair complex"/>
    <property type="evidence" value="ECO:0007669"/>
    <property type="project" value="InterPro"/>
</dbReference>
<dbReference type="PANTHER" id="PTHR10073:SF12">
    <property type="entry name" value="DNA MISMATCH REPAIR PROTEIN MLH1"/>
    <property type="match status" value="1"/>
</dbReference>
<dbReference type="InterPro" id="IPR014721">
    <property type="entry name" value="Ribsml_uS5_D2-typ_fold_subgr"/>
</dbReference>
<dbReference type="SMART" id="SM00853">
    <property type="entry name" value="MutL_C"/>
    <property type="match status" value="1"/>
</dbReference>
<evidence type="ECO:0000259" key="6">
    <source>
        <dbReference type="SMART" id="SM01340"/>
    </source>
</evidence>
<evidence type="ECO:0000256" key="1">
    <source>
        <dbReference type="ARBA" id="ARBA00006082"/>
    </source>
</evidence>
<dbReference type="InterPro" id="IPR038973">
    <property type="entry name" value="MutL/Mlh/Pms-like"/>
</dbReference>
<dbReference type="CDD" id="cd16926">
    <property type="entry name" value="HATPase_MutL-MLH-PMS-like"/>
    <property type="match status" value="1"/>
</dbReference>
<accession>A0A4Q0VCN4</accession>
<evidence type="ECO:0000256" key="2">
    <source>
        <dbReference type="ARBA" id="ARBA00022763"/>
    </source>
</evidence>
<dbReference type="SUPFAM" id="SSF55874">
    <property type="entry name" value="ATPase domain of HSP90 chaperone/DNA topoisomerase II/histidine kinase"/>
    <property type="match status" value="1"/>
</dbReference>
<keyword evidence="3 4" id="KW-0234">DNA repair</keyword>
<dbReference type="SMART" id="SM01340">
    <property type="entry name" value="DNA_mis_repair"/>
    <property type="match status" value="1"/>
</dbReference>
<dbReference type="InterPro" id="IPR042121">
    <property type="entry name" value="MutL_C_regsub"/>
</dbReference>
<dbReference type="GO" id="GO:0006298">
    <property type="term" value="P:mismatch repair"/>
    <property type="evidence" value="ECO:0007669"/>
    <property type="project" value="UniProtKB-UniRule"/>
</dbReference>
<gene>
    <name evidence="4 7" type="primary">mutL</name>
    <name evidence="7" type="ORF">DP130_09580</name>
</gene>
<dbReference type="EMBL" id="QMAP01000008">
    <property type="protein sequence ID" value="RXI47554.1"/>
    <property type="molecule type" value="Genomic_DNA"/>
</dbReference>
<dbReference type="InterPro" id="IPR036890">
    <property type="entry name" value="HATPase_C_sf"/>
</dbReference>
<dbReference type="Gene3D" id="3.30.1370.100">
    <property type="entry name" value="MutL, C-terminal domain, regulatory subdomain"/>
    <property type="match status" value="1"/>
</dbReference>
<dbReference type="InterPro" id="IPR002099">
    <property type="entry name" value="MutL/Mlh/PMS"/>
</dbReference>
<dbReference type="InterPro" id="IPR020568">
    <property type="entry name" value="Ribosomal_Su5_D2-typ_SF"/>
</dbReference>
<comment type="similarity">
    <text evidence="1 4">Belongs to the DNA mismatch repair MutL/HexB family.</text>
</comment>
<keyword evidence="7" id="KW-0540">Nuclease</keyword>
<feature type="domain" description="MutL C-terminal dimerisation" evidence="5">
    <location>
        <begin position="434"/>
        <end position="576"/>
    </location>
</feature>
<dbReference type="Pfam" id="PF01119">
    <property type="entry name" value="DNA_mis_repair"/>
    <property type="match status" value="1"/>
</dbReference>
<dbReference type="Pfam" id="PF08676">
    <property type="entry name" value="MutL_C"/>
    <property type="match status" value="1"/>
</dbReference>
<dbReference type="InterPro" id="IPR020667">
    <property type="entry name" value="DNA_mismatch_repair_MutL"/>
</dbReference>
<dbReference type="InterPro" id="IPR037198">
    <property type="entry name" value="MutL_C_sf"/>
</dbReference>
<comment type="function">
    <text evidence="4">This protein is involved in the repair of mismatches in DNA. It is required for dam-dependent methyl-directed DNA mismatch repair. May act as a 'molecular matchmaker', a protein that promotes the formation of a stable complex between two or more DNA-binding proteins in an ATP-dependent manner without itself being part of a final effector complex.</text>
</comment>
<dbReference type="SUPFAM" id="SSF54211">
    <property type="entry name" value="Ribosomal protein S5 domain 2-like"/>
    <property type="match status" value="1"/>
</dbReference>
<evidence type="ECO:0000313" key="8">
    <source>
        <dbReference type="Proteomes" id="UP000290921"/>
    </source>
</evidence>
<sequence>MKRINILDECTFNKIAAGEVVERPFSVVKELVENSIDAEAKNITVEVKNGGQDLIKVSDNGVGIYADDIQKAFLPHATSKILNIDDIFSLNTMGFRGEALPSIASISKILLKSKPLSETSGKEIYMEGGNFISFNDMGMNTGTTIKVTDLFYNVPARLKFLKSPSRESSLISDIIQRLSLANPDIAFKLINNDKTVLNTYGSGNLEDAIRVIYGKKTLENISYFESHSDIISVYGYIGNAELSRGSRNNQSIFVNKRYIKSGLITAAIENAFKSFLTINKFPFFIIFIDIFPEYIDVNVHPTKTEIKFKEDKMVFSFVFKTVHESIKKSLYEEFNEQIKEDVREDNKEIIKENPSLFQNVKKVQIPIDLKSATKDVERKSLVNPVLNNVSNVTQNTIDKSIPVDKKEDFQEYKTNNITTENVKDIIPKLPEMRIIGQFDNTYILAESFKNLYIIDQHAAHEKVLFENYRDKIKKDEVKSQLLLQSIVLELDSEDFSYYVDNKELFYKTGFNIELFGENTINIREVPFIMGKPDINNLFMDIINNIKAMGSGKTTEVKYDSIAMLACKSAVKAHDKLSKEEMEALINDLRFAKDPFNCPHGRPTIIKITSLELEKKFKRIQ</sequence>
<keyword evidence="2 4" id="KW-0227">DNA damage</keyword>
<dbReference type="GO" id="GO:0016887">
    <property type="term" value="F:ATP hydrolysis activity"/>
    <property type="evidence" value="ECO:0007669"/>
    <property type="project" value="InterPro"/>
</dbReference>
<dbReference type="InterPro" id="IPR042120">
    <property type="entry name" value="MutL_C_dimsub"/>
</dbReference>
<dbReference type="NCBIfam" id="TIGR00585">
    <property type="entry name" value="mutl"/>
    <property type="match status" value="1"/>
</dbReference>
<evidence type="ECO:0000313" key="7">
    <source>
        <dbReference type="EMBL" id="RXI47554.1"/>
    </source>
</evidence>